<evidence type="ECO:0000313" key="4">
    <source>
        <dbReference type="EMBL" id="OMI34758.1"/>
    </source>
</evidence>
<gene>
    <name evidence="4" type="ORF">SPAR_34791</name>
</gene>
<evidence type="ECO:0000256" key="2">
    <source>
        <dbReference type="ARBA" id="ARBA00023002"/>
    </source>
</evidence>
<dbReference type="InterPro" id="IPR046867">
    <property type="entry name" value="AldOxase/xan_DH_MoCoBD2"/>
</dbReference>
<dbReference type="InterPro" id="IPR037165">
    <property type="entry name" value="AldOxase/xan_DH_Mopterin-bd_sf"/>
</dbReference>
<dbReference type="Gene3D" id="3.30.365.10">
    <property type="entry name" value="Aldehyde oxidase/xanthine dehydrogenase, molybdopterin binding domain"/>
    <property type="match status" value="4"/>
</dbReference>
<evidence type="ECO:0000256" key="1">
    <source>
        <dbReference type="ARBA" id="ARBA00022505"/>
    </source>
</evidence>
<dbReference type="Gene3D" id="3.90.1170.50">
    <property type="entry name" value="Aldehyde oxidase/xanthine dehydrogenase, a/b hammerhead"/>
    <property type="match status" value="1"/>
</dbReference>
<organism evidence="4 5">
    <name type="scientific">Streptomyces sparsogenes DSM 40356</name>
    <dbReference type="NCBI Taxonomy" id="1331668"/>
    <lineage>
        <taxon>Bacteria</taxon>
        <taxon>Bacillati</taxon>
        <taxon>Actinomycetota</taxon>
        <taxon>Actinomycetes</taxon>
        <taxon>Kitasatosporales</taxon>
        <taxon>Streptomycetaceae</taxon>
        <taxon>Streptomyces</taxon>
    </lineage>
</organism>
<dbReference type="GO" id="GO:0005506">
    <property type="term" value="F:iron ion binding"/>
    <property type="evidence" value="ECO:0007669"/>
    <property type="project" value="InterPro"/>
</dbReference>
<dbReference type="GO" id="GO:0016491">
    <property type="term" value="F:oxidoreductase activity"/>
    <property type="evidence" value="ECO:0007669"/>
    <property type="project" value="UniProtKB-KW"/>
</dbReference>
<evidence type="ECO:0000313" key="5">
    <source>
        <dbReference type="Proteomes" id="UP000186168"/>
    </source>
</evidence>
<protein>
    <submittedName>
        <fullName evidence="4">Aldehyde oxidase and xanthine dehydrogenase molybdopterin binding protein</fullName>
    </submittedName>
</protein>
<dbReference type="SUPFAM" id="SSF56003">
    <property type="entry name" value="Molybdenum cofactor-binding domain"/>
    <property type="match status" value="1"/>
</dbReference>
<dbReference type="InterPro" id="IPR016208">
    <property type="entry name" value="Ald_Oxase/xanthine_DH-like"/>
</dbReference>
<dbReference type="Proteomes" id="UP000186168">
    <property type="component" value="Unassembled WGS sequence"/>
</dbReference>
<dbReference type="InterPro" id="IPR000674">
    <property type="entry name" value="Ald_Oxase/Xan_DH_a/b"/>
</dbReference>
<dbReference type="SMART" id="SM01008">
    <property type="entry name" value="Ald_Xan_dh_C"/>
    <property type="match status" value="1"/>
</dbReference>
<comment type="caution">
    <text evidence="4">The sequence shown here is derived from an EMBL/GenBank/DDBJ whole genome shotgun (WGS) entry which is preliminary data.</text>
</comment>
<dbReference type="Pfam" id="PF20256">
    <property type="entry name" value="MoCoBD_2"/>
    <property type="match status" value="2"/>
</dbReference>
<dbReference type="Pfam" id="PF01315">
    <property type="entry name" value="Ald_Xan_dh_C"/>
    <property type="match status" value="1"/>
</dbReference>
<dbReference type="InterPro" id="IPR036856">
    <property type="entry name" value="Ald_Oxase/Xan_DH_a/b_sf"/>
</dbReference>
<evidence type="ECO:0000259" key="3">
    <source>
        <dbReference type="SMART" id="SM01008"/>
    </source>
</evidence>
<dbReference type="EMBL" id="ASQP01000444">
    <property type="protein sequence ID" value="OMI34758.1"/>
    <property type="molecule type" value="Genomic_DNA"/>
</dbReference>
<dbReference type="RefSeq" id="WP_065966932.1">
    <property type="nucleotide sequence ID" value="NZ_ASQP01000444.1"/>
</dbReference>
<feature type="domain" description="Aldehyde oxidase/xanthine dehydrogenase a/b hammerhead" evidence="3">
    <location>
        <begin position="22"/>
        <end position="129"/>
    </location>
</feature>
<dbReference type="STRING" id="67365.GCA_001704635_02110"/>
<dbReference type="Pfam" id="PF02738">
    <property type="entry name" value="MoCoBD_1"/>
    <property type="match status" value="1"/>
</dbReference>
<accession>A0A1R1S946</accession>
<dbReference type="GeneID" id="96747010"/>
<name>A0A1R1S946_9ACTN</name>
<dbReference type="InterPro" id="IPR008274">
    <property type="entry name" value="AldOxase/xan_DH_MoCoBD1"/>
</dbReference>
<keyword evidence="1" id="KW-0500">Molybdenum</keyword>
<reference evidence="4 5" key="1">
    <citation type="submission" date="2013-05" db="EMBL/GenBank/DDBJ databases">
        <title>Genome sequence of Streptomyces sparsogenes DSM 40356.</title>
        <authorList>
            <person name="Coyne S."/>
            <person name="Seebeck F.P."/>
        </authorList>
    </citation>
    <scope>NUCLEOTIDE SEQUENCE [LARGE SCALE GENOMIC DNA]</scope>
    <source>
        <strain evidence="4 5">DSM 40356</strain>
    </source>
</reference>
<dbReference type="AlphaFoldDB" id="A0A1R1S946"/>
<dbReference type="PANTHER" id="PTHR11908:SF132">
    <property type="entry name" value="ALDEHYDE OXIDASE 1-RELATED"/>
    <property type="match status" value="1"/>
</dbReference>
<sequence length="715" mass="75922">MTTVEQSIGAPLTRVDGPQKVTGAARYAYEFPTPDITYVWPVQSTIARGRVTEVDATAALALPGVLTVLEPGTAPRLNTEAEGVSADLFVLQSREVAYHGQIVAAVVATSLESAREAAASVRVSYAPEPHDVVLRADHEAAYVPEKVTDGSPGFVERGDVEAALAAAAVRTDATYTTPVEHVSPMEPHATIASWEEDRLTLHDSNQGPHMAAQLMAALFGLDPGAVEVVAEHIGGGFGSKGIPRSPAVLAALAARVVARPVKIALTRQQMFALVPHRAPTIQRIRLGAGRDGRLTAIDHESVQPRSRIVEFADQTVSSTRMMYAAPAVRTTVKLAPLDVMTPAWFRAPGHTPGMFALESAVDELACELGIDPVELRVRNEPELDPGTGKPFSSRGLVACLREGARRFGWERRDPAPGVRREGRWLVGTGVAASHHPDYTMPSTAVARAEPDGTFVVRVGAVDLGTGARTALTQVAADALAVPRERVRLEIGRASLGMAAFAGGSMGTSSWGWAVHKACRALLEEVSGHAGVVPDGGLEVVADTTEDLRERAELSRHTFGAQFAQVRVDGDTGEIRVDRMLGVFAAGRILNPRTARSQFLGAMTMGLSMALLEVGEVDPGFGDFANHDFAGYHIAANADVPRMEAHWLDERDNRLNPVGGKGIGELGIVGTAAAIANAFHHATGVRVRDLPIRIERSRAALRTMREKAGGRGPGIG</sequence>
<keyword evidence="5" id="KW-1185">Reference proteome</keyword>
<dbReference type="PANTHER" id="PTHR11908">
    <property type="entry name" value="XANTHINE DEHYDROGENASE"/>
    <property type="match status" value="1"/>
</dbReference>
<dbReference type="SUPFAM" id="SSF54665">
    <property type="entry name" value="CO dehydrogenase molybdoprotein N-domain-like"/>
    <property type="match status" value="1"/>
</dbReference>
<keyword evidence="2" id="KW-0560">Oxidoreductase</keyword>
<proteinExistence type="predicted"/>